<dbReference type="GO" id="GO:0016301">
    <property type="term" value="F:kinase activity"/>
    <property type="evidence" value="ECO:0007669"/>
    <property type="project" value="UniProtKB-KW"/>
</dbReference>
<dbReference type="SUPFAM" id="SSF55785">
    <property type="entry name" value="PYP-like sensor domain (PAS domain)"/>
    <property type="match status" value="1"/>
</dbReference>
<dbReference type="InterPro" id="IPR035965">
    <property type="entry name" value="PAS-like_dom_sf"/>
</dbReference>
<evidence type="ECO:0000259" key="1">
    <source>
        <dbReference type="Pfam" id="PF08448"/>
    </source>
</evidence>
<protein>
    <submittedName>
        <fullName evidence="2">Putative two-component sensor histidine kinase protein</fullName>
    </submittedName>
</protein>
<dbReference type="InterPro" id="IPR013656">
    <property type="entry name" value="PAS_4"/>
</dbReference>
<accession>I0FXF8</accession>
<sequence length="245" mass="28143">MPWGNWGFELNALIELFWFKYSQLQYAVRTADEHLISILDRELDPILRSVYDEKAVSVEDARLQFQFLIDILRVEADDISCVLRHSQLLQSLINRYFAATGAENLADLQLERLPAQPNKGRADEGLLNEAILDSFPDRLAVITPDYRYLYTNPRNAEHLESRPMDLIGRHIVEFIGIQRFELRVKSYLDRCFAGEVVDYTFAKTVDARTVVVRCRLTPCMSSTGKLIGAILVIQEHADRRRAIAA</sequence>
<dbReference type="Gene3D" id="3.30.450.20">
    <property type="entry name" value="PAS domain"/>
    <property type="match status" value="1"/>
</dbReference>
<keyword evidence="2" id="KW-0418">Kinase</keyword>
<dbReference type="Pfam" id="PF08448">
    <property type="entry name" value="PAS_4"/>
    <property type="match status" value="1"/>
</dbReference>
<reference evidence="2" key="1">
    <citation type="journal article" date="2013" name="Microbes Environ.">
        <title>Identification and Phylogenetic Characterization of Cobalamin Biosynthetic Genes of Ensifer adhaerens.</title>
        <authorList>
            <person name="Vu H.T."/>
            <person name="Itoh H."/>
            <person name="Ishii S."/>
            <person name="Senoo K."/>
            <person name="Otsuka S."/>
        </authorList>
    </citation>
    <scope>NUCLEOTIDE SEQUENCE</scope>
    <source>
        <strain evidence="2">CSBa</strain>
    </source>
</reference>
<keyword evidence="2" id="KW-0808">Transferase</keyword>
<organism evidence="2">
    <name type="scientific">Ensifer adhaerens</name>
    <name type="common">Sinorhizobium morelense</name>
    <dbReference type="NCBI Taxonomy" id="106592"/>
    <lineage>
        <taxon>Bacteria</taxon>
        <taxon>Pseudomonadati</taxon>
        <taxon>Pseudomonadota</taxon>
        <taxon>Alphaproteobacteria</taxon>
        <taxon>Hyphomicrobiales</taxon>
        <taxon>Rhizobiaceae</taxon>
        <taxon>Sinorhizobium/Ensifer group</taxon>
        <taxon>Ensifer</taxon>
    </lineage>
</organism>
<name>I0FXF8_ENSAD</name>
<dbReference type="AlphaFoldDB" id="I0FXF8"/>
<dbReference type="EMBL" id="AB705625">
    <property type="protein sequence ID" value="BAL73195.1"/>
    <property type="molecule type" value="Genomic_DNA"/>
</dbReference>
<evidence type="ECO:0000313" key="2">
    <source>
        <dbReference type="EMBL" id="BAL73195.1"/>
    </source>
</evidence>
<proteinExistence type="predicted"/>
<feature type="domain" description="PAS fold-4" evidence="1">
    <location>
        <begin position="132"/>
        <end position="241"/>
    </location>
</feature>